<comment type="catalytic activity">
    <reaction evidence="2">
        <text>2 GTP = 3',3'-c-di-GMP + 2 diphosphate</text>
        <dbReference type="Rhea" id="RHEA:24898"/>
        <dbReference type="ChEBI" id="CHEBI:33019"/>
        <dbReference type="ChEBI" id="CHEBI:37565"/>
        <dbReference type="ChEBI" id="CHEBI:58805"/>
        <dbReference type="EC" id="2.7.7.65"/>
    </reaction>
</comment>
<feature type="domain" description="GGDEF" evidence="3">
    <location>
        <begin position="154"/>
        <end position="286"/>
    </location>
</feature>
<dbReference type="PROSITE" id="PS50887">
    <property type="entry name" value="GGDEF"/>
    <property type="match status" value="1"/>
</dbReference>
<dbReference type="InterPro" id="IPR029787">
    <property type="entry name" value="Nucleotide_cyclase"/>
</dbReference>
<evidence type="ECO:0000256" key="2">
    <source>
        <dbReference type="ARBA" id="ARBA00034247"/>
    </source>
</evidence>
<dbReference type="EMBL" id="CP020330">
    <property type="protein sequence ID" value="AQZ52713.1"/>
    <property type="molecule type" value="Genomic_DNA"/>
</dbReference>
<evidence type="ECO:0000256" key="1">
    <source>
        <dbReference type="ARBA" id="ARBA00012528"/>
    </source>
</evidence>
<name>A0A1U9Z4S4_9HYPH</name>
<dbReference type="GO" id="GO:0005886">
    <property type="term" value="C:plasma membrane"/>
    <property type="evidence" value="ECO:0007669"/>
    <property type="project" value="TreeGrafter"/>
</dbReference>
<dbReference type="Pfam" id="PF00990">
    <property type="entry name" value="GGDEF"/>
    <property type="match status" value="1"/>
</dbReference>
<dbReference type="FunFam" id="3.30.70.270:FF:000001">
    <property type="entry name" value="Diguanylate cyclase domain protein"/>
    <property type="match status" value="1"/>
</dbReference>
<evidence type="ECO:0000313" key="5">
    <source>
        <dbReference type="Proteomes" id="UP000191135"/>
    </source>
</evidence>
<evidence type="ECO:0000313" key="4">
    <source>
        <dbReference type="EMBL" id="AQZ52713.1"/>
    </source>
</evidence>
<accession>A0A1U9Z4S4</accession>
<dbReference type="InterPro" id="IPR000160">
    <property type="entry name" value="GGDEF_dom"/>
</dbReference>
<dbReference type="PANTHER" id="PTHR45138">
    <property type="entry name" value="REGULATORY COMPONENTS OF SENSORY TRANSDUCTION SYSTEM"/>
    <property type="match status" value="1"/>
</dbReference>
<dbReference type="GO" id="GO:1902201">
    <property type="term" value="P:negative regulation of bacterial-type flagellum-dependent cell motility"/>
    <property type="evidence" value="ECO:0007669"/>
    <property type="project" value="TreeGrafter"/>
</dbReference>
<dbReference type="PANTHER" id="PTHR45138:SF9">
    <property type="entry name" value="DIGUANYLATE CYCLASE DGCM-RELATED"/>
    <property type="match status" value="1"/>
</dbReference>
<evidence type="ECO:0000259" key="3">
    <source>
        <dbReference type="PROSITE" id="PS50887"/>
    </source>
</evidence>
<dbReference type="GO" id="GO:0052621">
    <property type="term" value="F:diguanylate cyclase activity"/>
    <property type="evidence" value="ECO:0007669"/>
    <property type="project" value="UniProtKB-EC"/>
</dbReference>
<proteinExistence type="predicted"/>
<dbReference type="CDD" id="cd01949">
    <property type="entry name" value="GGDEF"/>
    <property type="match status" value="1"/>
</dbReference>
<dbReference type="Gene3D" id="3.30.70.270">
    <property type="match status" value="1"/>
</dbReference>
<dbReference type="Proteomes" id="UP000191135">
    <property type="component" value="Chromosome"/>
</dbReference>
<dbReference type="NCBIfam" id="TIGR00254">
    <property type="entry name" value="GGDEF"/>
    <property type="match status" value="1"/>
</dbReference>
<dbReference type="GO" id="GO:0043709">
    <property type="term" value="P:cell adhesion involved in single-species biofilm formation"/>
    <property type="evidence" value="ECO:0007669"/>
    <property type="project" value="TreeGrafter"/>
</dbReference>
<keyword evidence="5" id="KW-1185">Reference proteome</keyword>
<protein>
    <recommendedName>
        <fullName evidence="1">diguanylate cyclase</fullName>
        <ecNumber evidence="1">2.7.7.65</ecNumber>
    </recommendedName>
</protein>
<dbReference type="SMART" id="SM00267">
    <property type="entry name" value="GGDEF"/>
    <property type="match status" value="1"/>
</dbReference>
<dbReference type="KEGG" id="mmed:Mame_03406"/>
<reference evidence="4 5" key="1">
    <citation type="submission" date="2017-03" db="EMBL/GenBank/DDBJ databases">
        <title>Foreign affairs: Plasmid Transfer between Roseobacters and Rhizobia.</title>
        <authorList>
            <person name="Bartling P."/>
            <person name="Bunk B."/>
            <person name="Overmann J."/>
            <person name="Brinkmann H."/>
            <person name="Petersen J."/>
        </authorList>
    </citation>
    <scope>NUCLEOTIDE SEQUENCE [LARGE SCALE GENOMIC DNA]</scope>
    <source>
        <strain evidence="4 5">MACL11</strain>
    </source>
</reference>
<dbReference type="AlphaFoldDB" id="A0A1U9Z4S4"/>
<gene>
    <name evidence="4" type="primary">pleD_2</name>
    <name evidence="4" type="ORF">Mame_03406</name>
</gene>
<organism evidence="4 5">
    <name type="scientific">Martelella mediterranea DSM 17316</name>
    <dbReference type="NCBI Taxonomy" id="1122214"/>
    <lineage>
        <taxon>Bacteria</taxon>
        <taxon>Pseudomonadati</taxon>
        <taxon>Pseudomonadota</taxon>
        <taxon>Alphaproteobacteria</taxon>
        <taxon>Hyphomicrobiales</taxon>
        <taxon>Aurantimonadaceae</taxon>
        <taxon>Martelella</taxon>
    </lineage>
</organism>
<dbReference type="STRING" id="1122214.Mame_03406"/>
<sequence length="288" mass="32755">MFAVFDENDVLVYANRLYREAFFLTEEEYPYWGDMMRRNFEARRGTVIGETDFDLWLKGTLSRRGKVPFRAFETDVHDGGWLWMTETVDEDGWMVCIASDITKLLVKDSMLRRERDIALRRSLTDDLTGIANRRFVMERLNDMIARDGVAANGRPGCFAILDLDNFKQVNDRFGHFSGDRLLIDFAREISLQVRRTDCFGRLGGEEFGLVLPATTGAEAIVIINRMLAQISSLRPFPDHPEFFYSCSAGVASVIPGEAQSELYARADEALYRAKSEGKNRVCVAEIAA</sequence>
<dbReference type="SUPFAM" id="SSF55073">
    <property type="entry name" value="Nucleotide cyclase"/>
    <property type="match status" value="1"/>
</dbReference>
<dbReference type="InterPro" id="IPR043128">
    <property type="entry name" value="Rev_trsase/Diguanyl_cyclase"/>
</dbReference>
<dbReference type="EC" id="2.7.7.65" evidence="1"/>
<dbReference type="eggNOG" id="COG3706">
    <property type="taxonomic scope" value="Bacteria"/>
</dbReference>
<dbReference type="InterPro" id="IPR050469">
    <property type="entry name" value="Diguanylate_Cyclase"/>
</dbReference>